<evidence type="ECO:0000256" key="1">
    <source>
        <dbReference type="ARBA" id="ARBA00022741"/>
    </source>
</evidence>
<evidence type="ECO:0000256" key="7">
    <source>
        <dbReference type="ARBA" id="ARBA00034808"/>
    </source>
</evidence>
<dbReference type="EC" id="5.6.2.4" evidence="7"/>
<proteinExistence type="predicted"/>
<accession>A0A1I4XZD7</accession>
<keyword evidence="5" id="KW-0413">Isomerase</keyword>
<name>A0A1I4XZD7_9GAMM</name>
<dbReference type="GO" id="GO:0003916">
    <property type="term" value="F:DNA topoisomerase activity"/>
    <property type="evidence" value="ECO:0007669"/>
    <property type="project" value="InterPro"/>
</dbReference>
<dbReference type="Gene3D" id="3.40.50.300">
    <property type="entry name" value="P-loop containing nucleotide triphosphate hydrolases"/>
    <property type="match status" value="3"/>
</dbReference>
<dbReference type="CDD" id="cd18807">
    <property type="entry name" value="SF1_C_UvrD"/>
    <property type="match status" value="1"/>
</dbReference>
<dbReference type="Pfam" id="PF00580">
    <property type="entry name" value="UvrD-helicase"/>
    <property type="match status" value="1"/>
</dbReference>
<dbReference type="InterPro" id="IPR027417">
    <property type="entry name" value="P-loop_NTPase"/>
</dbReference>
<comment type="catalytic activity">
    <reaction evidence="6">
        <text>Couples ATP hydrolysis with the unwinding of duplex DNA by translocating in the 3'-5' direction.</text>
        <dbReference type="EC" id="5.6.2.4"/>
    </reaction>
</comment>
<dbReference type="Pfam" id="PF01396">
    <property type="entry name" value="Zn_ribbon_Top1"/>
    <property type="match status" value="2"/>
</dbReference>
<keyword evidence="12" id="KW-1185">Reference proteome</keyword>
<dbReference type="OrthoDB" id="5298826at2"/>
<evidence type="ECO:0000256" key="5">
    <source>
        <dbReference type="ARBA" id="ARBA00023235"/>
    </source>
</evidence>
<evidence type="ECO:0000256" key="3">
    <source>
        <dbReference type="ARBA" id="ARBA00022806"/>
    </source>
</evidence>
<dbReference type="GO" id="GO:0016887">
    <property type="term" value="F:ATP hydrolysis activity"/>
    <property type="evidence" value="ECO:0007669"/>
    <property type="project" value="RHEA"/>
</dbReference>
<protein>
    <recommendedName>
        <fullName evidence="7">DNA 3'-5' helicase</fullName>
        <ecNumber evidence="7">5.6.2.4</ecNumber>
    </recommendedName>
</protein>
<evidence type="ECO:0000313" key="12">
    <source>
        <dbReference type="Proteomes" id="UP000198575"/>
    </source>
</evidence>
<gene>
    <name evidence="11" type="ORF">SAMN05216289_11367</name>
</gene>
<dbReference type="InterPro" id="IPR013498">
    <property type="entry name" value="Topo_IA_Znf"/>
</dbReference>
<dbReference type="InterPro" id="IPR014016">
    <property type="entry name" value="UvrD-like_ATP-bd"/>
</dbReference>
<dbReference type="InterPro" id="IPR000212">
    <property type="entry name" value="DNA_helicase_UvrD/REP"/>
</dbReference>
<dbReference type="PROSITE" id="PS51198">
    <property type="entry name" value="UVRD_HELICASE_ATP_BIND"/>
    <property type="match status" value="1"/>
</dbReference>
<evidence type="ECO:0000256" key="4">
    <source>
        <dbReference type="ARBA" id="ARBA00022840"/>
    </source>
</evidence>
<dbReference type="GO" id="GO:0043138">
    <property type="term" value="F:3'-5' DNA helicase activity"/>
    <property type="evidence" value="ECO:0007669"/>
    <property type="project" value="UniProtKB-EC"/>
</dbReference>
<dbReference type="PANTHER" id="PTHR11070:SF63">
    <property type="entry name" value="DNA HELICASE IV"/>
    <property type="match status" value="1"/>
</dbReference>
<evidence type="ECO:0000256" key="9">
    <source>
        <dbReference type="PROSITE-ProRule" id="PRU00560"/>
    </source>
</evidence>
<evidence type="ECO:0000259" key="10">
    <source>
        <dbReference type="PROSITE" id="PS51198"/>
    </source>
</evidence>
<dbReference type="InterPro" id="IPR014017">
    <property type="entry name" value="DNA_helicase_UvrD-like_C"/>
</dbReference>
<reference evidence="11 12" key="1">
    <citation type="submission" date="2016-10" db="EMBL/GenBank/DDBJ databases">
        <authorList>
            <person name="de Groot N.N."/>
        </authorList>
    </citation>
    <scope>NUCLEOTIDE SEQUENCE [LARGE SCALE GENOMIC DNA]</scope>
    <source>
        <strain evidence="11 12">CGMCC 1.7659</strain>
    </source>
</reference>
<dbReference type="Gene3D" id="3.30.65.10">
    <property type="entry name" value="Bacterial Topoisomerase I, domain 1"/>
    <property type="match status" value="1"/>
</dbReference>
<dbReference type="Proteomes" id="UP000198575">
    <property type="component" value="Unassembled WGS sequence"/>
</dbReference>
<dbReference type="EMBL" id="FOVF01000013">
    <property type="protein sequence ID" value="SFN31175.1"/>
    <property type="molecule type" value="Genomic_DNA"/>
</dbReference>
<comment type="catalytic activity">
    <reaction evidence="8">
        <text>ATP + H2O = ADP + phosphate + H(+)</text>
        <dbReference type="Rhea" id="RHEA:13065"/>
        <dbReference type="ChEBI" id="CHEBI:15377"/>
        <dbReference type="ChEBI" id="CHEBI:15378"/>
        <dbReference type="ChEBI" id="CHEBI:30616"/>
        <dbReference type="ChEBI" id="CHEBI:43474"/>
        <dbReference type="ChEBI" id="CHEBI:456216"/>
        <dbReference type="EC" id="5.6.2.4"/>
    </reaction>
</comment>
<feature type="binding site" evidence="9">
    <location>
        <begin position="300"/>
        <end position="307"/>
    </location>
    <ligand>
        <name>ATP</name>
        <dbReference type="ChEBI" id="CHEBI:30616"/>
    </ligand>
</feature>
<dbReference type="GO" id="GO:0006265">
    <property type="term" value="P:DNA topological change"/>
    <property type="evidence" value="ECO:0007669"/>
    <property type="project" value="InterPro"/>
</dbReference>
<sequence>MRVEWGSTTYGEMITGTKHWMAGIDEDRFWLRIEGQPDGLLVHLVQVRAVRIEAGLLWATCYFDLQRGEEKFTRTVDGIPNEHAHQMQASITMSVIDAIARFVTAKTSELELWLDRAMMSLKSAPGVVIAGEAIHRALEDVRPPATPGDIPWGSILWHSEAPAARPKAQAWPTWQDPPSIELEKRFRAHNAATFKQALGRWYAAVTAPIGRGRWIPKGEVGRLLVKNPAPHWPGRSWKETVGDASPETTLRHLYGRENEKHLAYQKEFRGPFFDSVEKNPLTEEQIHACVCMDDSVMVVAAAGSGKTSTMVAKTGYVLLEKLAEPEQILLLAFNRATADEVGRRIAEQLRGMPSVDRVRSNTFHAFGIDIIGKATGRTPSLAPWLDPNKSGADVRKVAEIIESLGARDKTFKRDWDLFRTVYARDIGKWGVRQEPDTYRNGRRGFDTAGGQVVKSKEERIIANWLFYHRINYEYERRYEHDTADSEHQQYVPDFYYPGVRLYHEHFALNARGEAPPHFENYKEGVAWKRRIHAEKSTDFIETTSGELASGRAIKKLKRELIKRGLKPTFDPQRPAPGMPPVSEMELSRSFRVFQQHVKNNGLTHSQLQAALNAQSREGYAARLRMFLALYERISEEWERLLKEGGYIDFEDMLIQAAEHVEEGRYQSPYTVILADEYQDSSRARVRLLKALAASPSVPTHLCVVGDDWQGINRFAGSDISVMREFESIFGYATRLTLNTTFRCPNDVCEASSAFIQVNPAQISKVVSTTNPLSKTPLLAFGLQSQESIVPYIEQQLEDMHRYAADGKLRSMSGSHVTVKLLGRYQNDRPSELADWIERFGDRLKIDFSTVHGSKGLEAEYVFVLNVVQGTRGFPSQIQDDPALQLAMPEPDPFPFAEERRLFYVAMTRARKQVRFYTTLGQPSQFLVELVASGHLAIEPVDGDPLEPCPRCQAGVLLQRQGPRGPFLGCSRFPACEFSQDMETEARPLPTLARTSRIRFPVSPGDPCPVCRTGTLIKRAGRNGDFIGCSRYRQGCGATASIR</sequence>
<evidence type="ECO:0000256" key="6">
    <source>
        <dbReference type="ARBA" id="ARBA00034617"/>
    </source>
</evidence>
<evidence type="ECO:0000313" key="11">
    <source>
        <dbReference type="EMBL" id="SFN31175.1"/>
    </source>
</evidence>
<dbReference type="Pfam" id="PF13361">
    <property type="entry name" value="UvrD_C"/>
    <property type="match status" value="1"/>
</dbReference>
<dbReference type="GO" id="GO:0003677">
    <property type="term" value="F:DNA binding"/>
    <property type="evidence" value="ECO:0007669"/>
    <property type="project" value="InterPro"/>
</dbReference>
<dbReference type="STRING" id="578942.SAMN05216289_11367"/>
<dbReference type="SUPFAM" id="SSF52540">
    <property type="entry name" value="P-loop containing nucleoside triphosphate hydrolases"/>
    <property type="match status" value="1"/>
</dbReference>
<keyword evidence="3 9" id="KW-0347">Helicase</keyword>
<dbReference type="SUPFAM" id="SSF57783">
    <property type="entry name" value="Zinc beta-ribbon"/>
    <property type="match status" value="1"/>
</dbReference>
<evidence type="ECO:0000256" key="8">
    <source>
        <dbReference type="ARBA" id="ARBA00048988"/>
    </source>
</evidence>
<keyword evidence="1 9" id="KW-0547">Nucleotide-binding</keyword>
<dbReference type="GO" id="GO:0000725">
    <property type="term" value="P:recombinational repair"/>
    <property type="evidence" value="ECO:0007669"/>
    <property type="project" value="TreeGrafter"/>
</dbReference>
<dbReference type="PANTHER" id="PTHR11070">
    <property type="entry name" value="UVRD / RECB / PCRA DNA HELICASE FAMILY MEMBER"/>
    <property type="match status" value="1"/>
</dbReference>
<evidence type="ECO:0000256" key="2">
    <source>
        <dbReference type="ARBA" id="ARBA00022801"/>
    </source>
</evidence>
<keyword evidence="4 9" id="KW-0067">ATP-binding</keyword>
<dbReference type="GO" id="GO:0005829">
    <property type="term" value="C:cytosol"/>
    <property type="evidence" value="ECO:0007669"/>
    <property type="project" value="TreeGrafter"/>
</dbReference>
<keyword evidence="2 9" id="KW-0378">Hydrolase</keyword>
<dbReference type="GO" id="GO:0005694">
    <property type="term" value="C:chromosome"/>
    <property type="evidence" value="ECO:0007669"/>
    <property type="project" value="InterPro"/>
</dbReference>
<feature type="domain" description="UvrD-like helicase ATP-binding" evidence="10">
    <location>
        <begin position="279"/>
        <end position="744"/>
    </location>
</feature>
<organism evidence="11 12">
    <name type="scientific">Dokdonella immobilis</name>
    <dbReference type="NCBI Taxonomy" id="578942"/>
    <lineage>
        <taxon>Bacteria</taxon>
        <taxon>Pseudomonadati</taxon>
        <taxon>Pseudomonadota</taxon>
        <taxon>Gammaproteobacteria</taxon>
        <taxon>Lysobacterales</taxon>
        <taxon>Rhodanobacteraceae</taxon>
        <taxon>Dokdonella</taxon>
    </lineage>
</organism>
<dbReference type="AlphaFoldDB" id="A0A1I4XZD7"/>
<dbReference type="GO" id="GO:0005524">
    <property type="term" value="F:ATP binding"/>
    <property type="evidence" value="ECO:0007669"/>
    <property type="project" value="UniProtKB-UniRule"/>
</dbReference>